<proteinExistence type="predicted"/>
<reference evidence="1 2" key="1">
    <citation type="journal article" date="2019" name="Sci. Rep.">
        <title>A high-quality genome of Eragrostis curvula grass provides insights into Poaceae evolution and supports new strategies to enhance forage quality.</title>
        <authorList>
            <person name="Carballo J."/>
            <person name="Santos B.A.C.M."/>
            <person name="Zappacosta D."/>
            <person name="Garbus I."/>
            <person name="Selva J.P."/>
            <person name="Gallo C.A."/>
            <person name="Diaz A."/>
            <person name="Albertini E."/>
            <person name="Caccamo M."/>
            <person name="Echenique V."/>
        </authorList>
    </citation>
    <scope>NUCLEOTIDE SEQUENCE [LARGE SCALE GENOMIC DNA]</scope>
    <source>
        <strain evidence="2">cv. Victoria</strain>
        <tissue evidence="1">Leaf</tissue>
    </source>
</reference>
<sequence length="73" mass="8928">MNVMMKEGGRPINWDGWLRDKAMSVSQMMRIQLVSFRLKRRHHPQQNADKEAWSLLETFKRKRRRNGFHMLCR</sequence>
<comment type="caution">
    <text evidence="1">The sequence shown here is derived from an EMBL/GenBank/DDBJ whole genome shotgun (WGS) entry which is preliminary data.</text>
</comment>
<evidence type="ECO:0000313" key="1">
    <source>
        <dbReference type="EMBL" id="TVU19922.1"/>
    </source>
</evidence>
<dbReference type="Proteomes" id="UP000324897">
    <property type="component" value="Chromosome 7"/>
</dbReference>
<evidence type="ECO:0000313" key="2">
    <source>
        <dbReference type="Proteomes" id="UP000324897"/>
    </source>
</evidence>
<protein>
    <submittedName>
        <fullName evidence="1">Uncharacterized protein</fullName>
    </submittedName>
</protein>
<dbReference type="Gramene" id="TVU19922">
    <property type="protein sequence ID" value="TVU19922"/>
    <property type="gene ID" value="EJB05_36104"/>
</dbReference>
<name>A0A5J9U883_9POAL</name>
<dbReference type="AlphaFoldDB" id="A0A5J9U883"/>
<accession>A0A5J9U883</accession>
<organism evidence="1 2">
    <name type="scientific">Eragrostis curvula</name>
    <name type="common">weeping love grass</name>
    <dbReference type="NCBI Taxonomy" id="38414"/>
    <lineage>
        <taxon>Eukaryota</taxon>
        <taxon>Viridiplantae</taxon>
        <taxon>Streptophyta</taxon>
        <taxon>Embryophyta</taxon>
        <taxon>Tracheophyta</taxon>
        <taxon>Spermatophyta</taxon>
        <taxon>Magnoliopsida</taxon>
        <taxon>Liliopsida</taxon>
        <taxon>Poales</taxon>
        <taxon>Poaceae</taxon>
        <taxon>PACMAD clade</taxon>
        <taxon>Chloridoideae</taxon>
        <taxon>Eragrostideae</taxon>
        <taxon>Eragrostidinae</taxon>
        <taxon>Eragrostis</taxon>
    </lineage>
</organism>
<keyword evidence="2" id="KW-1185">Reference proteome</keyword>
<dbReference type="EMBL" id="RWGY01000029">
    <property type="protein sequence ID" value="TVU19922.1"/>
    <property type="molecule type" value="Genomic_DNA"/>
</dbReference>
<gene>
    <name evidence="1" type="ORF">EJB05_36104</name>
</gene>